<dbReference type="InterPro" id="IPR007197">
    <property type="entry name" value="rSAM"/>
</dbReference>
<evidence type="ECO:0000313" key="6">
    <source>
        <dbReference type="EMBL" id="MFD2532631.1"/>
    </source>
</evidence>
<keyword evidence="7" id="KW-1185">Reference proteome</keyword>
<keyword evidence="1" id="KW-0479">Metal-binding</keyword>
<dbReference type="InterPro" id="IPR040086">
    <property type="entry name" value="MJ0683-like"/>
</dbReference>
<feature type="region of interest" description="Disordered" evidence="4">
    <location>
        <begin position="1"/>
        <end position="22"/>
    </location>
</feature>
<dbReference type="NCBIfam" id="NF033668">
    <property type="entry name" value="rSAM_PA0069"/>
    <property type="match status" value="1"/>
</dbReference>
<dbReference type="CDD" id="cd01335">
    <property type="entry name" value="Radical_SAM"/>
    <property type="match status" value="1"/>
</dbReference>
<reference evidence="7" key="1">
    <citation type="journal article" date="2019" name="Int. J. Syst. Evol. Microbiol.">
        <title>The Global Catalogue of Microorganisms (GCM) 10K type strain sequencing project: providing services to taxonomists for standard genome sequencing and annotation.</title>
        <authorList>
            <consortium name="The Broad Institute Genomics Platform"/>
            <consortium name="The Broad Institute Genome Sequencing Center for Infectious Disease"/>
            <person name="Wu L."/>
            <person name="Ma J."/>
        </authorList>
    </citation>
    <scope>NUCLEOTIDE SEQUENCE [LARGE SCALE GENOMIC DNA]</scope>
    <source>
        <strain evidence="7">KCTC 52042</strain>
    </source>
</reference>
<protein>
    <submittedName>
        <fullName evidence="6">PA0069 family radical SAM protein</fullName>
    </submittedName>
</protein>
<accession>A0ABW5JKN4</accession>
<dbReference type="PROSITE" id="PS51918">
    <property type="entry name" value="RADICAL_SAM"/>
    <property type="match status" value="1"/>
</dbReference>
<dbReference type="SUPFAM" id="SSF102114">
    <property type="entry name" value="Radical SAM enzymes"/>
    <property type="match status" value="1"/>
</dbReference>
<dbReference type="InterPro" id="IPR058240">
    <property type="entry name" value="rSAM_sf"/>
</dbReference>
<evidence type="ECO:0000256" key="1">
    <source>
        <dbReference type="ARBA" id="ARBA00022723"/>
    </source>
</evidence>
<evidence type="ECO:0000259" key="5">
    <source>
        <dbReference type="PROSITE" id="PS51918"/>
    </source>
</evidence>
<dbReference type="RefSeq" id="WP_390301383.1">
    <property type="nucleotide sequence ID" value="NZ_JBHULI010000024.1"/>
</dbReference>
<proteinExistence type="predicted"/>
<keyword evidence="3" id="KW-0411">Iron-sulfur</keyword>
<dbReference type="PANTHER" id="PTHR43432:SF3">
    <property type="entry name" value="SLR0285 PROTEIN"/>
    <property type="match status" value="1"/>
</dbReference>
<name>A0ABW5JKN4_9BACT</name>
<dbReference type="Pfam" id="PF04055">
    <property type="entry name" value="Radical_SAM"/>
    <property type="match status" value="1"/>
</dbReference>
<feature type="domain" description="Radical SAM core" evidence="5">
    <location>
        <begin position="59"/>
        <end position="301"/>
    </location>
</feature>
<keyword evidence="2" id="KW-0408">Iron</keyword>
<dbReference type="SMART" id="SM00729">
    <property type="entry name" value="Elp3"/>
    <property type="match status" value="1"/>
</dbReference>
<dbReference type="EMBL" id="JBHULI010000024">
    <property type="protein sequence ID" value="MFD2532631.1"/>
    <property type="molecule type" value="Genomic_DNA"/>
</dbReference>
<comment type="caution">
    <text evidence="6">The sequence shown here is derived from an EMBL/GenBank/DDBJ whole genome shotgun (WGS) entry which is preliminary data.</text>
</comment>
<sequence length="353" mass="40172">MTKNQNPLRGRGASDNPVNRFEGNYIDYDLDEETGEKPSPKTQLIKDSTKSVITYNKSEDIGFNASINPYRGCEHGCIYCYARPYHEYLGYSSGLDFESKIVVKYDAPELLRKELSNKKWKPQVIAMSGVTDIYQPIERKLKITRGCLEVLAEFRNPVGLITKNHLITRDIDLLCELNDYHCVGVTISVTTLDKDLTAVMEPRTSRPNRRIEAIRKLADAGIPVGVNVAPIIPGLTDHECVNILEEAAAAGAMYAGYTIIRLPYKVKDLFLDWLEQHYPERKKKVLRKILDIRDGKLNNSEWGTRMKGEGNFAKQISDLFKVHTRRLGLNENSRNMTTDHFIRSTGSQLKLFE</sequence>
<dbReference type="InterPro" id="IPR006638">
    <property type="entry name" value="Elp3/MiaA/NifB-like_rSAM"/>
</dbReference>
<evidence type="ECO:0000256" key="2">
    <source>
        <dbReference type="ARBA" id="ARBA00023004"/>
    </source>
</evidence>
<dbReference type="Proteomes" id="UP001597460">
    <property type="component" value="Unassembled WGS sequence"/>
</dbReference>
<dbReference type="Gene3D" id="3.80.30.30">
    <property type="match status" value="1"/>
</dbReference>
<dbReference type="PANTHER" id="PTHR43432">
    <property type="entry name" value="SLR0285 PROTEIN"/>
    <property type="match status" value="1"/>
</dbReference>
<dbReference type="SFLD" id="SFLDS00029">
    <property type="entry name" value="Radical_SAM"/>
    <property type="match status" value="1"/>
</dbReference>
<dbReference type="SFLD" id="SFLDG01084">
    <property type="entry name" value="Uncharacterised_Radical_SAM_Su"/>
    <property type="match status" value="1"/>
</dbReference>
<evidence type="ECO:0000313" key="7">
    <source>
        <dbReference type="Proteomes" id="UP001597460"/>
    </source>
</evidence>
<evidence type="ECO:0000256" key="3">
    <source>
        <dbReference type="ARBA" id="ARBA00023014"/>
    </source>
</evidence>
<organism evidence="6 7">
    <name type="scientific">Gracilimonas halophila</name>
    <dbReference type="NCBI Taxonomy" id="1834464"/>
    <lineage>
        <taxon>Bacteria</taxon>
        <taxon>Pseudomonadati</taxon>
        <taxon>Balneolota</taxon>
        <taxon>Balneolia</taxon>
        <taxon>Balneolales</taxon>
        <taxon>Balneolaceae</taxon>
        <taxon>Gracilimonas</taxon>
    </lineage>
</organism>
<evidence type="ECO:0000256" key="4">
    <source>
        <dbReference type="SAM" id="MobiDB-lite"/>
    </source>
</evidence>
<gene>
    <name evidence="6" type="ORF">ACFSVN_09265</name>
</gene>